<keyword evidence="2" id="KW-1185">Reference proteome</keyword>
<comment type="caution">
    <text evidence="1">The sequence shown here is derived from an EMBL/GenBank/DDBJ whole genome shotgun (WGS) entry which is preliminary data.</text>
</comment>
<evidence type="ECO:0000313" key="1">
    <source>
        <dbReference type="EMBL" id="CAI6354586.1"/>
    </source>
</evidence>
<dbReference type="Proteomes" id="UP001160148">
    <property type="component" value="Unassembled WGS sequence"/>
</dbReference>
<organism evidence="1 2">
    <name type="scientific">Macrosiphum euphorbiae</name>
    <name type="common">potato aphid</name>
    <dbReference type="NCBI Taxonomy" id="13131"/>
    <lineage>
        <taxon>Eukaryota</taxon>
        <taxon>Metazoa</taxon>
        <taxon>Ecdysozoa</taxon>
        <taxon>Arthropoda</taxon>
        <taxon>Hexapoda</taxon>
        <taxon>Insecta</taxon>
        <taxon>Pterygota</taxon>
        <taxon>Neoptera</taxon>
        <taxon>Paraneoptera</taxon>
        <taxon>Hemiptera</taxon>
        <taxon>Sternorrhyncha</taxon>
        <taxon>Aphidomorpha</taxon>
        <taxon>Aphidoidea</taxon>
        <taxon>Aphididae</taxon>
        <taxon>Macrosiphini</taxon>
        <taxon>Macrosiphum</taxon>
    </lineage>
</organism>
<dbReference type="AlphaFoldDB" id="A0AAV0WFC9"/>
<dbReference type="EMBL" id="CARXXK010000002">
    <property type="protein sequence ID" value="CAI6354586.1"/>
    <property type="molecule type" value="Genomic_DNA"/>
</dbReference>
<name>A0AAV0WFC9_9HEMI</name>
<proteinExistence type="predicted"/>
<protein>
    <submittedName>
        <fullName evidence="1">Uncharacterized protein</fullName>
    </submittedName>
</protein>
<accession>A0AAV0WFC9</accession>
<gene>
    <name evidence="1" type="ORF">MEUPH1_LOCUS10561</name>
</gene>
<evidence type="ECO:0000313" key="2">
    <source>
        <dbReference type="Proteomes" id="UP001160148"/>
    </source>
</evidence>
<reference evidence="1 2" key="1">
    <citation type="submission" date="2023-01" db="EMBL/GenBank/DDBJ databases">
        <authorList>
            <person name="Whitehead M."/>
        </authorList>
    </citation>
    <scope>NUCLEOTIDE SEQUENCE [LARGE SCALE GENOMIC DNA]</scope>
</reference>
<sequence length="159" mass="19096">MWMGLPFKRHTLAKNRLHSHIYINWHLYLYPMDFNSHNSVRENYQSGENGELLHEWFTLINLELIYNAKDKGAFRSRKGEKTTHLINSRTSLDGSNIVTRYRQRDFLHGQHRPVIFRIWSKSSTNTFNTKSTVELTKGKMEQIWYNELYVYTTSFNAYR</sequence>